<reference evidence="10" key="2">
    <citation type="submission" date="2016-04" db="EMBL/GenBank/DDBJ databases">
        <title>Planomonospora sphaerica JCM9374 whole genome shotgun sequence.</title>
        <authorList>
            <person name="Suzuki T."/>
            <person name="Dohra H."/>
            <person name="Kodani S."/>
        </authorList>
    </citation>
    <scope>NUCLEOTIDE SEQUENCE [LARGE SCALE GENOMIC DNA]</scope>
    <source>
        <strain evidence="10">JCM 9374</strain>
    </source>
</reference>
<dbReference type="InterPro" id="IPR005467">
    <property type="entry name" value="His_kinase_dom"/>
</dbReference>
<evidence type="ECO:0000256" key="3">
    <source>
        <dbReference type="ARBA" id="ARBA00012438"/>
    </source>
</evidence>
<accession>A0A161LHZ8</accession>
<dbReference type="OrthoDB" id="9150152at2"/>
<dbReference type="InterPro" id="IPR003661">
    <property type="entry name" value="HisK_dim/P_dom"/>
</dbReference>
<dbReference type="GO" id="GO:0000155">
    <property type="term" value="F:phosphorelay sensor kinase activity"/>
    <property type="evidence" value="ECO:0007669"/>
    <property type="project" value="InterPro"/>
</dbReference>
<dbReference type="Gene3D" id="3.30.450.40">
    <property type="match status" value="1"/>
</dbReference>
<dbReference type="InterPro" id="IPR004358">
    <property type="entry name" value="Sig_transdc_His_kin-like_C"/>
</dbReference>
<keyword evidence="5" id="KW-0808">Transferase</keyword>
<comment type="catalytic activity">
    <reaction evidence="1">
        <text>ATP + protein L-histidine = ADP + protein N-phospho-L-histidine.</text>
        <dbReference type="EC" id="2.7.13.3"/>
    </reaction>
</comment>
<sequence>MSSVPWPSDEAGRLAELQALHALDVLPEPSFTAIAALAAFACRAPIALVNLISATGQHFKGRCGTAAPGMDRRIAFCPHAICERSLLEVPDALADPRFRDDPLVSGEPYVRFYAGVPVLSHDHALGTVCVMDHRPRRLSDAQRQALATLANDAAGLLQLHHHAARTDQVLARLRRIDAVKNQFLRTVNHELRTPLASIRSSVQLVRDGDLDAAAQERFLEMIDRNSLRLEQLLDELLLMASLNAGSAAFTPARVNLAALARDAVHAVTAQGRTGQLAMAVHAPPAVMAWADPGRVRHALAHLVDNAVKFTPTGGAVTVTVTAGPAPAVEVADTGVGIEEHDLDHVFDDFYRGDGTEDHAIGGTGVGLALVKKIARMHGGDVRIDSRPGAGTRVRLTLAAAPRNAVPAT</sequence>
<dbReference type="CDD" id="cd00082">
    <property type="entry name" value="HisKA"/>
    <property type="match status" value="1"/>
</dbReference>
<keyword evidence="4" id="KW-0597">Phosphoprotein</keyword>
<dbReference type="GO" id="GO:0005886">
    <property type="term" value="C:plasma membrane"/>
    <property type="evidence" value="ECO:0007669"/>
    <property type="project" value="UniProtKB-SubCell"/>
</dbReference>
<dbReference type="EMBL" id="BDCX01000001">
    <property type="protein sequence ID" value="GAT64997.1"/>
    <property type="molecule type" value="Genomic_DNA"/>
</dbReference>
<dbReference type="FunFam" id="3.30.565.10:FF:000006">
    <property type="entry name" value="Sensor histidine kinase WalK"/>
    <property type="match status" value="1"/>
</dbReference>
<dbReference type="SMART" id="SM00387">
    <property type="entry name" value="HATPase_c"/>
    <property type="match status" value="1"/>
</dbReference>
<keyword evidence="7" id="KW-0902">Two-component regulatory system</keyword>
<dbReference type="InterPro" id="IPR036890">
    <property type="entry name" value="HATPase_C_sf"/>
</dbReference>
<gene>
    <name evidence="9" type="ORF">PS9374_00629</name>
</gene>
<dbReference type="PANTHER" id="PTHR43711:SF1">
    <property type="entry name" value="HISTIDINE KINASE 1"/>
    <property type="match status" value="1"/>
</dbReference>
<dbReference type="Gene3D" id="1.10.287.130">
    <property type="match status" value="1"/>
</dbReference>
<dbReference type="Pfam" id="PF01590">
    <property type="entry name" value="GAF"/>
    <property type="match status" value="1"/>
</dbReference>
<proteinExistence type="predicted"/>
<evidence type="ECO:0000256" key="2">
    <source>
        <dbReference type="ARBA" id="ARBA00004236"/>
    </source>
</evidence>
<dbReference type="SMART" id="SM00065">
    <property type="entry name" value="GAF"/>
    <property type="match status" value="1"/>
</dbReference>
<evidence type="ECO:0000313" key="10">
    <source>
        <dbReference type="Proteomes" id="UP000077701"/>
    </source>
</evidence>
<dbReference type="InterPro" id="IPR036097">
    <property type="entry name" value="HisK_dim/P_sf"/>
</dbReference>
<dbReference type="Pfam" id="PF02518">
    <property type="entry name" value="HATPase_c"/>
    <property type="match status" value="1"/>
</dbReference>
<dbReference type="AlphaFoldDB" id="A0A161LHZ8"/>
<protein>
    <recommendedName>
        <fullName evidence="3">histidine kinase</fullName>
        <ecNumber evidence="3">2.7.13.3</ecNumber>
    </recommendedName>
</protein>
<comment type="caution">
    <text evidence="9">The sequence shown here is derived from an EMBL/GenBank/DDBJ whole genome shotgun (WGS) entry which is preliminary data.</text>
</comment>
<evidence type="ECO:0000256" key="1">
    <source>
        <dbReference type="ARBA" id="ARBA00000085"/>
    </source>
</evidence>
<dbReference type="STRING" id="161355.PS9374_00629"/>
<evidence type="ECO:0000256" key="5">
    <source>
        <dbReference type="ARBA" id="ARBA00022679"/>
    </source>
</evidence>
<dbReference type="RefSeq" id="WP_068894297.1">
    <property type="nucleotide sequence ID" value="NZ_BDCX01000001.1"/>
</dbReference>
<dbReference type="SMART" id="SM00388">
    <property type="entry name" value="HisKA"/>
    <property type="match status" value="1"/>
</dbReference>
<evidence type="ECO:0000313" key="9">
    <source>
        <dbReference type="EMBL" id="GAT64997.1"/>
    </source>
</evidence>
<keyword evidence="10" id="KW-1185">Reference proteome</keyword>
<dbReference type="InterPro" id="IPR003594">
    <property type="entry name" value="HATPase_dom"/>
</dbReference>
<dbReference type="InterPro" id="IPR003018">
    <property type="entry name" value="GAF"/>
</dbReference>
<dbReference type="SUPFAM" id="SSF55874">
    <property type="entry name" value="ATPase domain of HSP90 chaperone/DNA topoisomerase II/histidine kinase"/>
    <property type="match status" value="1"/>
</dbReference>
<dbReference type="SUPFAM" id="SSF47384">
    <property type="entry name" value="Homodimeric domain of signal transducing histidine kinase"/>
    <property type="match status" value="1"/>
</dbReference>
<evidence type="ECO:0000256" key="7">
    <source>
        <dbReference type="ARBA" id="ARBA00023012"/>
    </source>
</evidence>
<evidence type="ECO:0000256" key="6">
    <source>
        <dbReference type="ARBA" id="ARBA00022777"/>
    </source>
</evidence>
<dbReference type="Pfam" id="PF00512">
    <property type="entry name" value="HisKA"/>
    <property type="match status" value="1"/>
</dbReference>
<dbReference type="SUPFAM" id="SSF55781">
    <property type="entry name" value="GAF domain-like"/>
    <property type="match status" value="1"/>
</dbReference>
<feature type="domain" description="Histidine kinase" evidence="8">
    <location>
        <begin position="186"/>
        <end position="401"/>
    </location>
</feature>
<dbReference type="InterPro" id="IPR050736">
    <property type="entry name" value="Sensor_HK_Regulatory"/>
</dbReference>
<dbReference type="PROSITE" id="PS50109">
    <property type="entry name" value="HIS_KIN"/>
    <property type="match status" value="1"/>
</dbReference>
<evidence type="ECO:0000256" key="4">
    <source>
        <dbReference type="ARBA" id="ARBA00022553"/>
    </source>
</evidence>
<dbReference type="InterPro" id="IPR029016">
    <property type="entry name" value="GAF-like_dom_sf"/>
</dbReference>
<dbReference type="Gene3D" id="3.30.565.10">
    <property type="entry name" value="Histidine kinase-like ATPase, C-terminal domain"/>
    <property type="match status" value="1"/>
</dbReference>
<dbReference type="Proteomes" id="UP000077701">
    <property type="component" value="Unassembled WGS sequence"/>
</dbReference>
<name>A0A161LHZ8_9ACTN</name>
<dbReference type="EC" id="2.7.13.3" evidence="3"/>
<dbReference type="PRINTS" id="PR00344">
    <property type="entry name" value="BCTRLSENSOR"/>
</dbReference>
<keyword evidence="6 9" id="KW-0418">Kinase</keyword>
<reference evidence="9 10" key="1">
    <citation type="journal article" date="2016" name="Genome Announc.">
        <title>Draft Genome Sequence of Planomonospora sphaerica JCM9374, a Rare Actinomycete.</title>
        <authorList>
            <person name="Dohra H."/>
            <person name="Suzuki T."/>
            <person name="Inoue Y."/>
            <person name="Kodani S."/>
        </authorList>
    </citation>
    <scope>NUCLEOTIDE SEQUENCE [LARGE SCALE GENOMIC DNA]</scope>
    <source>
        <strain evidence="9 10">JCM 9374</strain>
    </source>
</reference>
<evidence type="ECO:0000259" key="8">
    <source>
        <dbReference type="PROSITE" id="PS50109"/>
    </source>
</evidence>
<dbReference type="PANTHER" id="PTHR43711">
    <property type="entry name" value="TWO-COMPONENT HISTIDINE KINASE"/>
    <property type="match status" value="1"/>
</dbReference>
<organism evidence="9 10">
    <name type="scientific">Planomonospora sphaerica</name>
    <dbReference type="NCBI Taxonomy" id="161355"/>
    <lineage>
        <taxon>Bacteria</taxon>
        <taxon>Bacillati</taxon>
        <taxon>Actinomycetota</taxon>
        <taxon>Actinomycetes</taxon>
        <taxon>Streptosporangiales</taxon>
        <taxon>Streptosporangiaceae</taxon>
        <taxon>Planomonospora</taxon>
    </lineage>
</organism>
<comment type="subcellular location">
    <subcellularLocation>
        <location evidence="2">Cell membrane</location>
    </subcellularLocation>
</comment>